<dbReference type="AlphaFoldDB" id="A0AAD4PVD1"/>
<proteinExistence type="predicted"/>
<feature type="region of interest" description="Disordered" evidence="1">
    <location>
        <begin position="1"/>
        <end position="62"/>
    </location>
</feature>
<feature type="compositionally biased region" description="Gly residues" evidence="1">
    <location>
        <begin position="32"/>
        <end position="41"/>
    </location>
</feature>
<name>A0AAD4PVD1_9EURO</name>
<dbReference type="Proteomes" id="UP001201262">
    <property type="component" value="Unassembled WGS sequence"/>
</dbReference>
<protein>
    <submittedName>
        <fullName evidence="2">Uncharacterized protein</fullName>
    </submittedName>
</protein>
<dbReference type="EMBL" id="JAJTJA010000012">
    <property type="protein sequence ID" value="KAH8691223.1"/>
    <property type="molecule type" value="Genomic_DNA"/>
</dbReference>
<accession>A0AAD4PVD1</accession>
<dbReference type="GeneID" id="70252661"/>
<dbReference type="RefSeq" id="XP_046067315.1">
    <property type="nucleotide sequence ID" value="XM_046222374.1"/>
</dbReference>
<evidence type="ECO:0000313" key="3">
    <source>
        <dbReference type="Proteomes" id="UP001201262"/>
    </source>
</evidence>
<evidence type="ECO:0000313" key="2">
    <source>
        <dbReference type="EMBL" id="KAH8691223.1"/>
    </source>
</evidence>
<evidence type="ECO:0000256" key="1">
    <source>
        <dbReference type="SAM" id="MobiDB-lite"/>
    </source>
</evidence>
<comment type="caution">
    <text evidence="2">The sequence shown here is derived from an EMBL/GenBank/DDBJ whole genome shotgun (WGS) entry which is preliminary data.</text>
</comment>
<keyword evidence="3" id="KW-1185">Reference proteome</keyword>
<reference evidence="2" key="1">
    <citation type="submission" date="2021-12" db="EMBL/GenBank/DDBJ databases">
        <title>Convergent genome expansion in fungi linked to evolution of root-endophyte symbiosis.</title>
        <authorList>
            <consortium name="DOE Joint Genome Institute"/>
            <person name="Ke Y.-H."/>
            <person name="Bonito G."/>
            <person name="Liao H.-L."/>
            <person name="Looney B."/>
            <person name="Rojas-Flechas A."/>
            <person name="Nash J."/>
            <person name="Hameed K."/>
            <person name="Schadt C."/>
            <person name="Martin F."/>
            <person name="Crous P.W."/>
            <person name="Miettinen O."/>
            <person name="Magnuson J.K."/>
            <person name="Labbe J."/>
            <person name="Jacobson D."/>
            <person name="Doktycz M.J."/>
            <person name="Veneault-Fourrey C."/>
            <person name="Kuo A."/>
            <person name="Mondo S."/>
            <person name="Calhoun S."/>
            <person name="Riley R."/>
            <person name="Ohm R."/>
            <person name="LaButti K."/>
            <person name="Andreopoulos B."/>
            <person name="Pangilinan J."/>
            <person name="Nolan M."/>
            <person name="Tritt A."/>
            <person name="Clum A."/>
            <person name="Lipzen A."/>
            <person name="Daum C."/>
            <person name="Barry K."/>
            <person name="Grigoriev I.V."/>
            <person name="Vilgalys R."/>
        </authorList>
    </citation>
    <scope>NUCLEOTIDE SEQUENCE</scope>
    <source>
        <strain evidence="2">PMI_201</strain>
    </source>
</reference>
<sequence>MAKEDWPQARQKARRRWQKRNTEDEAITGAGRVCGSGGGSGLAAPARSGLGKEGNPSKAGNNIDQCECSPDPHKLALIAPSKQLISSLSGHRLRQAPVLVGACRWKMHLSGFWPGAIAQIKQKLTIAGKRAILGRQPAYHGCLPGLSLAVTSPILSYPTPSTIHLHPSVLRRTAATFFGCWHNFSLRVQSLLSIRHSLMPWNALPA</sequence>
<gene>
    <name evidence="2" type="ORF">BGW36DRAFT_48955</name>
</gene>
<organism evidence="2 3">
    <name type="scientific">Talaromyces proteolyticus</name>
    <dbReference type="NCBI Taxonomy" id="1131652"/>
    <lineage>
        <taxon>Eukaryota</taxon>
        <taxon>Fungi</taxon>
        <taxon>Dikarya</taxon>
        <taxon>Ascomycota</taxon>
        <taxon>Pezizomycotina</taxon>
        <taxon>Eurotiomycetes</taxon>
        <taxon>Eurotiomycetidae</taxon>
        <taxon>Eurotiales</taxon>
        <taxon>Trichocomaceae</taxon>
        <taxon>Talaromyces</taxon>
        <taxon>Talaromyces sect. Bacilispori</taxon>
    </lineage>
</organism>